<reference evidence="2" key="1">
    <citation type="journal article" date="2020" name="Stud. Mycol.">
        <title>101 Dothideomycetes genomes: a test case for predicting lifestyles and emergence of pathogens.</title>
        <authorList>
            <person name="Haridas S."/>
            <person name="Albert R."/>
            <person name="Binder M."/>
            <person name="Bloem J."/>
            <person name="Labutti K."/>
            <person name="Salamov A."/>
            <person name="Andreopoulos B."/>
            <person name="Baker S."/>
            <person name="Barry K."/>
            <person name="Bills G."/>
            <person name="Bluhm B."/>
            <person name="Cannon C."/>
            <person name="Castanera R."/>
            <person name="Culley D."/>
            <person name="Daum C."/>
            <person name="Ezra D."/>
            <person name="Gonzalez J."/>
            <person name="Henrissat B."/>
            <person name="Kuo A."/>
            <person name="Liang C."/>
            <person name="Lipzen A."/>
            <person name="Lutzoni F."/>
            <person name="Magnuson J."/>
            <person name="Mondo S."/>
            <person name="Nolan M."/>
            <person name="Ohm R."/>
            <person name="Pangilinan J."/>
            <person name="Park H.-J."/>
            <person name="Ramirez L."/>
            <person name="Alfaro M."/>
            <person name="Sun H."/>
            <person name="Tritt A."/>
            <person name="Yoshinaga Y."/>
            <person name="Zwiers L.-H."/>
            <person name="Turgeon B."/>
            <person name="Goodwin S."/>
            <person name="Spatafora J."/>
            <person name="Crous P."/>
            <person name="Grigoriev I."/>
        </authorList>
    </citation>
    <scope>NUCLEOTIDE SEQUENCE</scope>
    <source>
        <strain evidence="2">CBS 480.64</strain>
    </source>
</reference>
<protein>
    <submittedName>
        <fullName evidence="2">Uncharacterized protein</fullName>
    </submittedName>
</protein>
<keyword evidence="3" id="KW-1185">Reference proteome</keyword>
<dbReference type="Proteomes" id="UP000799421">
    <property type="component" value="Unassembled WGS sequence"/>
</dbReference>
<name>A0A6A7BQG1_9PEZI</name>
<keyword evidence="1" id="KW-0732">Signal</keyword>
<evidence type="ECO:0000313" key="3">
    <source>
        <dbReference type="Proteomes" id="UP000799421"/>
    </source>
</evidence>
<gene>
    <name evidence="2" type="ORF">K470DRAFT_279287</name>
</gene>
<evidence type="ECO:0000313" key="2">
    <source>
        <dbReference type="EMBL" id="KAF2857464.1"/>
    </source>
</evidence>
<proteinExistence type="predicted"/>
<feature type="chain" id="PRO_5025640324" evidence="1">
    <location>
        <begin position="18"/>
        <end position="159"/>
    </location>
</feature>
<accession>A0A6A7BQG1</accession>
<feature type="signal peptide" evidence="1">
    <location>
        <begin position="1"/>
        <end position="17"/>
    </location>
</feature>
<dbReference type="EMBL" id="MU006042">
    <property type="protein sequence ID" value="KAF2857464.1"/>
    <property type="molecule type" value="Genomic_DNA"/>
</dbReference>
<evidence type="ECO:0000256" key="1">
    <source>
        <dbReference type="SAM" id="SignalP"/>
    </source>
</evidence>
<dbReference type="AlphaFoldDB" id="A0A6A7BQG1"/>
<organism evidence="2 3">
    <name type="scientific">Piedraia hortae CBS 480.64</name>
    <dbReference type="NCBI Taxonomy" id="1314780"/>
    <lineage>
        <taxon>Eukaryota</taxon>
        <taxon>Fungi</taxon>
        <taxon>Dikarya</taxon>
        <taxon>Ascomycota</taxon>
        <taxon>Pezizomycotina</taxon>
        <taxon>Dothideomycetes</taxon>
        <taxon>Dothideomycetidae</taxon>
        <taxon>Capnodiales</taxon>
        <taxon>Piedraiaceae</taxon>
        <taxon>Piedraia</taxon>
    </lineage>
</organism>
<sequence>MHLLPALFLLLTASTNAYFTLNSLTTDFQFPLYTVNFTVINSEPGTIQIPTQCELHWPVESICYITCGNLYFARITPDSFKSSADFSIDLAQEVYTLSTIRHQNATVKISTRERGAGYRCNRGGNRCAIVPGSKGFRGEASDGFGLADRGLFCEPAPIP</sequence>